<evidence type="ECO:0000313" key="4">
    <source>
        <dbReference type="EMBL" id="MBT0675616.1"/>
    </source>
</evidence>
<feature type="signal peptide" evidence="2">
    <location>
        <begin position="1"/>
        <end position="22"/>
    </location>
</feature>
<dbReference type="Pfam" id="PF14016">
    <property type="entry name" value="DUF4232"/>
    <property type="match status" value="1"/>
</dbReference>
<keyword evidence="5" id="KW-1185">Reference proteome</keyword>
<dbReference type="Proteomes" id="UP001519538">
    <property type="component" value="Unassembled WGS sequence"/>
</dbReference>
<feature type="chain" id="PRO_5047487763" evidence="2">
    <location>
        <begin position="23"/>
        <end position="165"/>
    </location>
</feature>
<reference evidence="4 5" key="1">
    <citation type="journal article" date="2021" name="Astrobiology">
        <title>Bacterial Cellulose Retains Robustness but Its Synthesis Declines After Exposure to a Mars-Like Environment Simulated Outside the International Space Station.</title>
        <authorList>
            <person name="Orlovska I."/>
            <person name="Podolich O."/>
            <person name="Kukharenko O."/>
            <person name="Zaets I."/>
            <person name="Reva O."/>
            <person name="Khirunenko L."/>
            <person name="Zmejkoski D."/>
            <person name="Rogalsky S."/>
            <person name="Barh D."/>
            <person name="Tiwari S."/>
            <person name="Kumavath R."/>
            <person name="Goes-Neto A."/>
            <person name="Azevedo V."/>
            <person name="Brenig B."/>
            <person name="Ghosh P."/>
            <person name="de Vera J.P."/>
            <person name="Kozyrovska N."/>
        </authorList>
    </citation>
    <scope>NUCLEOTIDE SEQUENCE [LARGE SCALE GENOMIC DNA]</scope>
    <source>
        <strain evidence="4 5">IMBG 311</strain>
    </source>
</reference>
<comment type="caution">
    <text evidence="4">The sequence shown here is derived from an EMBL/GenBank/DDBJ whole genome shotgun (WGS) entry which is preliminary data.</text>
</comment>
<evidence type="ECO:0000313" key="5">
    <source>
        <dbReference type="Proteomes" id="UP001519538"/>
    </source>
</evidence>
<feature type="region of interest" description="Disordered" evidence="1">
    <location>
        <begin position="146"/>
        <end position="165"/>
    </location>
</feature>
<organism evidence="4 5">
    <name type="scientific">Komagataeibacter oboediens</name>
    <dbReference type="NCBI Taxonomy" id="65958"/>
    <lineage>
        <taxon>Bacteria</taxon>
        <taxon>Pseudomonadati</taxon>
        <taxon>Pseudomonadota</taxon>
        <taxon>Alphaproteobacteria</taxon>
        <taxon>Acetobacterales</taxon>
        <taxon>Acetobacteraceae</taxon>
        <taxon>Komagataeibacter</taxon>
    </lineage>
</organism>
<dbReference type="InterPro" id="IPR025326">
    <property type="entry name" value="DUF4232"/>
</dbReference>
<accession>A0ABS5SN13</accession>
<evidence type="ECO:0000256" key="1">
    <source>
        <dbReference type="SAM" id="MobiDB-lite"/>
    </source>
</evidence>
<proteinExistence type="predicted"/>
<evidence type="ECO:0000259" key="3">
    <source>
        <dbReference type="Pfam" id="PF14016"/>
    </source>
</evidence>
<feature type="domain" description="DUF4232" evidence="3">
    <location>
        <begin position="47"/>
        <end position="130"/>
    </location>
</feature>
<protein>
    <submittedName>
        <fullName evidence="4">DUF4232 domain-containing protein</fullName>
    </submittedName>
</protein>
<evidence type="ECO:0000256" key="2">
    <source>
        <dbReference type="SAM" id="SignalP"/>
    </source>
</evidence>
<keyword evidence="2" id="KW-0732">Signal</keyword>
<dbReference type="EMBL" id="JABLUU010000009">
    <property type="protein sequence ID" value="MBT0675616.1"/>
    <property type="molecule type" value="Genomic_DNA"/>
</dbReference>
<name>A0ABS5SN13_9PROT</name>
<sequence>MMRWLIPAVTLGLSILPAGAHAHAVRACMPRHTVMVLDDGQGEFDGMMHSGLWLVVRNTGTHACSLASVGPVSFEDAHHHPIPVGWRQTVGAPGGVLDTGTQVATALRWVSGNAFDPGYCITPALLALPVHGGMLRQPFGRSLCASSGAPPQLEQQSWRPWPERQ</sequence>
<gene>
    <name evidence="4" type="ORF">HNO79_09515</name>
</gene>